<feature type="chain" id="PRO_5002120692" description="Reelin domain-containing protein" evidence="2">
    <location>
        <begin position="17"/>
        <end position="252"/>
    </location>
</feature>
<organism evidence="3 4">
    <name type="scientific">Parasitella parasitica</name>
    <dbReference type="NCBI Taxonomy" id="35722"/>
    <lineage>
        <taxon>Eukaryota</taxon>
        <taxon>Fungi</taxon>
        <taxon>Fungi incertae sedis</taxon>
        <taxon>Mucoromycota</taxon>
        <taxon>Mucoromycotina</taxon>
        <taxon>Mucoromycetes</taxon>
        <taxon>Mucorales</taxon>
        <taxon>Mucorineae</taxon>
        <taxon>Mucoraceae</taxon>
        <taxon>Parasitella</taxon>
    </lineage>
</organism>
<evidence type="ECO:0000256" key="1">
    <source>
        <dbReference type="SAM" id="Phobius"/>
    </source>
</evidence>
<dbReference type="OrthoDB" id="2269205at2759"/>
<keyword evidence="1" id="KW-1133">Transmembrane helix</keyword>
<accession>A0A0B7NEG9</accession>
<sequence>MKLLLLAIICLTLTVAYPSAPGTCNMNKMATVGHGPSKSSCTHCYGVKISTDSPSLVNIHLTGKYAYQGIVLLVKDRHTNKTVGEFQNFDESLFTSVACDDDEDEQDQIEPDSVAVLGHIDAKPKEWPVNVGWNMIATKPVTELYLQGMIVLDYDNFHLLPETGFRLKRTLRPSTMSNDAYPTHIVEVEHEPARLVQQESNKLFVWVLSVVVVSYISMSGCYRQAKKKRYVAKSSLLQQQQPEDIALMIKSS</sequence>
<evidence type="ECO:0000313" key="3">
    <source>
        <dbReference type="EMBL" id="CEP13907.1"/>
    </source>
</evidence>
<reference evidence="3 4" key="1">
    <citation type="submission" date="2014-09" db="EMBL/GenBank/DDBJ databases">
        <authorList>
            <person name="Ellenberger Sabrina"/>
        </authorList>
    </citation>
    <scope>NUCLEOTIDE SEQUENCE [LARGE SCALE GENOMIC DNA]</scope>
    <source>
        <strain evidence="3 4">CBS 412.66</strain>
    </source>
</reference>
<feature type="signal peptide" evidence="2">
    <location>
        <begin position="1"/>
        <end position="16"/>
    </location>
</feature>
<name>A0A0B7NEG9_9FUNG</name>
<gene>
    <name evidence="3" type="primary">PARPA_08043.1 scaffold 31147</name>
</gene>
<protein>
    <recommendedName>
        <fullName evidence="5">Reelin domain-containing protein</fullName>
    </recommendedName>
</protein>
<dbReference type="EMBL" id="LN730585">
    <property type="protein sequence ID" value="CEP13907.1"/>
    <property type="molecule type" value="Genomic_DNA"/>
</dbReference>
<keyword evidence="2" id="KW-0732">Signal</keyword>
<dbReference type="AlphaFoldDB" id="A0A0B7NEG9"/>
<evidence type="ECO:0008006" key="5">
    <source>
        <dbReference type="Google" id="ProtNLM"/>
    </source>
</evidence>
<keyword evidence="1" id="KW-0472">Membrane</keyword>
<feature type="transmembrane region" description="Helical" evidence="1">
    <location>
        <begin position="203"/>
        <end position="222"/>
    </location>
</feature>
<dbReference type="Proteomes" id="UP000054107">
    <property type="component" value="Unassembled WGS sequence"/>
</dbReference>
<keyword evidence="1" id="KW-0812">Transmembrane</keyword>
<evidence type="ECO:0000256" key="2">
    <source>
        <dbReference type="SAM" id="SignalP"/>
    </source>
</evidence>
<proteinExistence type="predicted"/>
<evidence type="ECO:0000313" key="4">
    <source>
        <dbReference type="Proteomes" id="UP000054107"/>
    </source>
</evidence>
<keyword evidence="4" id="KW-1185">Reference proteome</keyword>